<comment type="similarity">
    <text evidence="1 5">Belongs to the transferase hexapeptide repeat family.</text>
</comment>
<dbReference type="InterPro" id="IPR011004">
    <property type="entry name" value="Trimer_LpxA-like_sf"/>
</dbReference>
<accession>A0A0R2HVX0</accession>
<dbReference type="Pfam" id="PF00132">
    <property type="entry name" value="Hexapep"/>
    <property type="match status" value="1"/>
</dbReference>
<evidence type="ECO:0000313" key="8">
    <source>
        <dbReference type="EMBL" id="AMV67300.1"/>
    </source>
</evidence>
<sequence>MKTERDKMTAGESYKEFDSELIARRKVIRQELQEINQITDNENINQRFQKLLANTGDHFFVESDFKFDYGFNIHIGDHFYGNYDITMLDTCPITIGSYCYFGPNVGLYTPVHPLDAKRRNADVEMGAPITIGDSVWMGGRVTVLPGVTIGNRVVVGAGSVVTKSVPDDVVIVGNPAHIIHHLDQNGDVMKK</sequence>
<evidence type="ECO:0000256" key="4">
    <source>
        <dbReference type="ARBA" id="ARBA00023315"/>
    </source>
</evidence>
<evidence type="ECO:0000256" key="2">
    <source>
        <dbReference type="ARBA" id="ARBA00022679"/>
    </source>
</evidence>
<dbReference type="InterPro" id="IPR001451">
    <property type="entry name" value="Hexapep"/>
</dbReference>
<dbReference type="EC" id="2.3.1.-" evidence="5"/>
<gene>
    <name evidence="7" type="ORF">ADU70_1327</name>
    <name evidence="8" type="ORF">ADU72_1371</name>
</gene>
<dbReference type="FunFam" id="2.160.10.10:FF:000025">
    <property type="entry name" value="Hexapeptide-repeat containing-acetyltransferase"/>
    <property type="match status" value="1"/>
</dbReference>
<dbReference type="Pfam" id="PF12464">
    <property type="entry name" value="Mac"/>
    <property type="match status" value="1"/>
</dbReference>
<dbReference type="AlphaFoldDB" id="A0A0R2HVX0"/>
<evidence type="ECO:0000313" key="7">
    <source>
        <dbReference type="EMBL" id="AMV62815.1"/>
    </source>
</evidence>
<dbReference type="Proteomes" id="UP000076405">
    <property type="component" value="Chromosome"/>
</dbReference>
<dbReference type="Gene3D" id="2.160.10.10">
    <property type="entry name" value="Hexapeptide repeat proteins"/>
    <property type="match status" value="1"/>
</dbReference>
<dbReference type="RefSeq" id="WP_056985942.1">
    <property type="nucleotide sequence ID" value="NZ_BAAAXI010000190.1"/>
</dbReference>
<reference evidence="9 10" key="1">
    <citation type="journal article" date="2016" name="PLoS ONE">
        <title>The Identification of Novel Diagnostic Marker Genes for the Detection of Beer Spoiling Pediococcus damnosus Strains Using the BlAst Diagnostic Gene findEr.</title>
        <authorList>
            <person name="Behr J."/>
            <person name="Geissler A.J."/>
            <person name="Schmid J."/>
            <person name="Zehe A."/>
            <person name="Vogel R.F."/>
        </authorList>
    </citation>
    <scope>NUCLEOTIDE SEQUENCE [LARGE SCALE GENOMIC DNA]</scope>
    <source>
        <strain evidence="7 10">TMW 2.1533</strain>
        <strain evidence="8 9">TMW 2.1535</strain>
    </source>
</reference>
<evidence type="ECO:0000256" key="3">
    <source>
        <dbReference type="ARBA" id="ARBA00022737"/>
    </source>
</evidence>
<feature type="domain" description="Maltose/galactoside acetyltransferase" evidence="6">
    <location>
        <begin position="5"/>
        <end position="57"/>
    </location>
</feature>
<evidence type="ECO:0000256" key="1">
    <source>
        <dbReference type="ARBA" id="ARBA00007274"/>
    </source>
</evidence>
<keyword evidence="9" id="KW-1185">Reference proteome</keyword>
<dbReference type="GO" id="GO:0008870">
    <property type="term" value="F:galactoside O-acetyltransferase activity"/>
    <property type="evidence" value="ECO:0007669"/>
    <property type="project" value="TreeGrafter"/>
</dbReference>
<dbReference type="PANTHER" id="PTHR43017">
    <property type="entry name" value="GALACTOSIDE O-ACETYLTRANSFERASE"/>
    <property type="match status" value="1"/>
</dbReference>
<evidence type="ECO:0000256" key="5">
    <source>
        <dbReference type="RuleBase" id="RU367021"/>
    </source>
</evidence>
<dbReference type="CDD" id="cd03357">
    <property type="entry name" value="LbH_MAT_GAT"/>
    <property type="match status" value="1"/>
</dbReference>
<keyword evidence="3" id="KW-0677">Repeat</keyword>
<protein>
    <recommendedName>
        <fullName evidence="5">Acetyltransferase</fullName>
        <ecNumber evidence="5">2.3.1.-</ecNumber>
    </recommendedName>
</protein>
<dbReference type="OrthoDB" id="9812571at2"/>
<evidence type="ECO:0000313" key="10">
    <source>
        <dbReference type="Proteomes" id="UP000076405"/>
    </source>
</evidence>
<dbReference type="InterPro" id="IPR024688">
    <property type="entry name" value="Mac_dom"/>
</dbReference>
<proteinExistence type="inferred from homology"/>
<evidence type="ECO:0000259" key="6">
    <source>
        <dbReference type="SMART" id="SM01266"/>
    </source>
</evidence>
<dbReference type="Proteomes" id="UP000076244">
    <property type="component" value="Chromosome"/>
</dbReference>
<dbReference type="InterPro" id="IPR039369">
    <property type="entry name" value="LacA-like"/>
</dbReference>
<dbReference type="PANTHER" id="PTHR43017:SF1">
    <property type="entry name" value="ACETYLTRANSFERASE YJL218W-RELATED"/>
    <property type="match status" value="1"/>
</dbReference>
<dbReference type="SUPFAM" id="SSF51161">
    <property type="entry name" value="Trimeric LpxA-like enzymes"/>
    <property type="match status" value="1"/>
</dbReference>
<keyword evidence="4 5" id="KW-0012">Acyltransferase</keyword>
<organism evidence="7 10">
    <name type="scientific">Pediococcus damnosus</name>
    <dbReference type="NCBI Taxonomy" id="51663"/>
    <lineage>
        <taxon>Bacteria</taxon>
        <taxon>Bacillati</taxon>
        <taxon>Bacillota</taxon>
        <taxon>Bacilli</taxon>
        <taxon>Lactobacillales</taxon>
        <taxon>Lactobacillaceae</taxon>
        <taxon>Pediococcus</taxon>
    </lineage>
</organism>
<dbReference type="KEGG" id="pdm:ADU72_1371"/>
<dbReference type="SMART" id="SM01266">
    <property type="entry name" value="Mac"/>
    <property type="match status" value="1"/>
</dbReference>
<dbReference type="EMBL" id="CP012275">
    <property type="protein sequence ID" value="AMV62815.1"/>
    <property type="molecule type" value="Genomic_DNA"/>
</dbReference>
<dbReference type="EMBL" id="CP012288">
    <property type="protein sequence ID" value="AMV67300.1"/>
    <property type="molecule type" value="Genomic_DNA"/>
</dbReference>
<keyword evidence="2 5" id="KW-0808">Transferase</keyword>
<evidence type="ECO:0000313" key="9">
    <source>
        <dbReference type="Proteomes" id="UP000076244"/>
    </source>
</evidence>
<name>A0A0R2HVX0_9LACO</name>